<sequence length="91" mass="10236">LPSAPMKPASKNPKDIDLKDFSPSLPWVVYRLGRPNRHGQRSRIRQAAFTSYSYAQIFVRGLIAINSDLAPCLEIQNREGRLPDDSIVSRA</sequence>
<dbReference type="Proteomes" id="UP001604335">
    <property type="component" value="Unassembled WGS sequence"/>
</dbReference>
<gene>
    <name evidence="1" type="ORF">VPK24_12135</name>
</gene>
<reference evidence="2" key="1">
    <citation type="journal article" date="2024" name="Algal Res.">
        <title>Biochemical, toxicological and genomic investigation of a high-biomass producing Limnothrix strain isolated from Italian shallow drinking water reservoir.</title>
        <authorList>
            <person name="Simonazzi M."/>
            <person name="Shishido T.K."/>
            <person name="Delbaje E."/>
            <person name="Wahlsten M."/>
            <person name="Fewer D.P."/>
            <person name="Sivonen K."/>
            <person name="Pezzolesi L."/>
            <person name="Pistocchi R."/>
        </authorList>
    </citation>
    <scope>NUCLEOTIDE SEQUENCE [LARGE SCALE GENOMIC DNA]</scope>
    <source>
        <strain evidence="2">LRLZ20PSL1</strain>
    </source>
</reference>
<protein>
    <submittedName>
        <fullName evidence="1">Uncharacterized protein</fullName>
    </submittedName>
</protein>
<feature type="non-terminal residue" evidence="1">
    <location>
        <position position="1"/>
    </location>
</feature>
<keyword evidence="2" id="KW-1185">Reference proteome</keyword>
<proteinExistence type="predicted"/>
<accession>A0ABW7CE58</accession>
<organism evidence="1 2">
    <name type="scientific">Limnothrix redekei LRLZ20PSL1</name>
    <dbReference type="NCBI Taxonomy" id="3112953"/>
    <lineage>
        <taxon>Bacteria</taxon>
        <taxon>Bacillati</taxon>
        <taxon>Cyanobacteriota</taxon>
        <taxon>Cyanophyceae</taxon>
        <taxon>Pseudanabaenales</taxon>
        <taxon>Pseudanabaenaceae</taxon>
        <taxon>Limnothrix</taxon>
    </lineage>
</organism>
<evidence type="ECO:0000313" key="1">
    <source>
        <dbReference type="EMBL" id="MFG3818390.1"/>
    </source>
</evidence>
<name>A0ABW7CE58_9CYAN</name>
<evidence type="ECO:0000313" key="2">
    <source>
        <dbReference type="Proteomes" id="UP001604335"/>
    </source>
</evidence>
<dbReference type="EMBL" id="JAZAQF010000072">
    <property type="protein sequence ID" value="MFG3818390.1"/>
    <property type="molecule type" value="Genomic_DNA"/>
</dbReference>
<comment type="caution">
    <text evidence="1">The sequence shown here is derived from an EMBL/GenBank/DDBJ whole genome shotgun (WGS) entry which is preliminary data.</text>
</comment>
<dbReference type="RefSeq" id="WP_393013734.1">
    <property type="nucleotide sequence ID" value="NZ_JAZAQF010000072.1"/>
</dbReference>